<keyword evidence="3" id="KW-1185">Reference proteome</keyword>
<name>A0AAD7NJ68_9AGAR</name>
<feature type="region of interest" description="Disordered" evidence="1">
    <location>
        <begin position="45"/>
        <end position="109"/>
    </location>
</feature>
<feature type="region of interest" description="Disordered" evidence="1">
    <location>
        <begin position="169"/>
        <end position="233"/>
    </location>
</feature>
<accession>A0AAD7NJ68</accession>
<evidence type="ECO:0000313" key="2">
    <source>
        <dbReference type="EMBL" id="KAJ7762424.1"/>
    </source>
</evidence>
<gene>
    <name evidence="2" type="ORF">DFH07DRAFT_956893</name>
</gene>
<reference evidence="2" key="1">
    <citation type="submission" date="2023-03" db="EMBL/GenBank/DDBJ databases">
        <title>Massive genome expansion in bonnet fungi (Mycena s.s.) driven by repeated elements and novel gene families across ecological guilds.</title>
        <authorList>
            <consortium name="Lawrence Berkeley National Laboratory"/>
            <person name="Harder C.B."/>
            <person name="Miyauchi S."/>
            <person name="Viragh M."/>
            <person name="Kuo A."/>
            <person name="Thoen E."/>
            <person name="Andreopoulos B."/>
            <person name="Lu D."/>
            <person name="Skrede I."/>
            <person name="Drula E."/>
            <person name="Henrissat B."/>
            <person name="Morin E."/>
            <person name="Kohler A."/>
            <person name="Barry K."/>
            <person name="LaButti K."/>
            <person name="Morin E."/>
            <person name="Salamov A."/>
            <person name="Lipzen A."/>
            <person name="Mereny Z."/>
            <person name="Hegedus B."/>
            <person name="Baldrian P."/>
            <person name="Stursova M."/>
            <person name="Weitz H."/>
            <person name="Taylor A."/>
            <person name="Grigoriev I.V."/>
            <person name="Nagy L.G."/>
            <person name="Martin F."/>
            <person name="Kauserud H."/>
        </authorList>
    </citation>
    <scope>NUCLEOTIDE SEQUENCE</scope>
    <source>
        <strain evidence="2">CBHHK188m</strain>
    </source>
</reference>
<feature type="compositionally biased region" description="Acidic residues" evidence="1">
    <location>
        <begin position="204"/>
        <end position="213"/>
    </location>
</feature>
<dbReference type="AlphaFoldDB" id="A0AAD7NJ68"/>
<proteinExistence type="predicted"/>
<feature type="compositionally biased region" description="Low complexity" evidence="1">
    <location>
        <begin position="88"/>
        <end position="101"/>
    </location>
</feature>
<dbReference type="Proteomes" id="UP001215280">
    <property type="component" value="Unassembled WGS sequence"/>
</dbReference>
<sequence>MSSFLSSLSSTFPSFTSPSGFFPSHPALLSVDGLSCRKMFAGSDRQVPARAKALPPLSPQPVAPLPHHRRPDLPAWSRPSAPNPPSLSPAASPLTSTPPSAETNNDSDETGFCHHTGRVDCAAGWIECGSAFADALSPRHPTASTCVVGRDDSRPSLALVAPSLSVLPTIRSTPPSGEHCDSLKVSRGTTDRRGSAATRPVDGADQDDDDDEPASTLTPLQNRQDHDAKTKSATDWGRLVRRTPRYVVNPTQQDSGLGVDALRLGRRLAEQLSDWSGFRCEEWSCCLRRLGSVCPSRPPSFSAQTNAHADKAPLVMAPHADKASRPQAPTRA</sequence>
<feature type="region of interest" description="Disordered" evidence="1">
    <location>
        <begin position="300"/>
        <end position="332"/>
    </location>
</feature>
<comment type="caution">
    <text evidence="2">The sequence shown here is derived from an EMBL/GenBank/DDBJ whole genome shotgun (WGS) entry which is preliminary data.</text>
</comment>
<feature type="compositionally biased region" description="Basic and acidic residues" evidence="1">
    <location>
        <begin position="223"/>
        <end position="232"/>
    </location>
</feature>
<dbReference type="EMBL" id="JARJLG010000043">
    <property type="protein sequence ID" value="KAJ7762424.1"/>
    <property type="molecule type" value="Genomic_DNA"/>
</dbReference>
<organism evidence="2 3">
    <name type="scientific">Mycena maculata</name>
    <dbReference type="NCBI Taxonomy" id="230809"/>
    <lineage>
        <taxon>Eukaryota</taxon>
        <taxon>Fungi</taxon>
        <taxon>Dikarya</taxon>
        <taxon>Basidiomycota</taxon>
        <taxon>Agaricomycotina</taxon>
        <taxon>Agaricomycetes</taxon>
        <taxon>Agaricomycetidae</taxon>
        <taxon>Agaricales</taxon>
        <taxon>Marasmiineae</taxon>
        <taxon>Mycenaceae</taxon>
        <taxon>Mycena</taxon>
    </lineage>
</organism>
<feature type="compositionally biased region" description="Basic and acidic residues" evidence="1">
    <location>
        <begin position="178"/>
        <end position="194"/>
    </location>
</feature>
<protein>
    <submittedName>
        <fullName evidence="2">Uncharacterized protein</fullName>
    </submittedName>
</protein>
<evidence type="ECO:0000256" key="1">
    <source>
        <dbReference type="SAM" id="MobiDB-lite"/>
    </source>
</evidence>
<evidence type="ECO:0000313" key="3">
    <source>
        <dbReference type="Proteomes" id="UP001215280"/>
    </source>
</evidence>